<name>A0A015Y5I7_BACFG</name>
<organism evidence="9 10">
    <name type="scientific">Bacteroides fragilis str. 2-F-2 #4</name>
    <dbReference type="NCBI Taxonomy" id="1339280"/>
    <lineage>
        <taxon>Bacteria</taxon>
        <taxon>Pseudomonadati</taxon>
        <taxon>Bacteroidota</taxon>
        <taxon>Bacteroidia</taxon>
        <taxon>Bacteroidales</taxon>
        <taxon>Bacteroidaceae</taxon>
        <taxon>Bacteroides</taxon>
    </lineage>
</organism>
<dbReference type="PANTHER" id="PTHR30405:SF11">
    <property type="entry name" value="RNA-GUIDED DNA ENDONUCLEASE RV2885C-RELATED"/>
    <property type="match status" value="1"/>
</dbReference>
<keyword evidence="3" id="KW-0815">Transposition</keyword>
<dbReference type="GO" id="GO:0005506">
    <property type="term" value="F:iron ion binding"/>
    <property type="evidence" value="ECO:0007669"/>
    <property type="project" value="InterPro"/>
</dbReference>
<keyword evidence="5" id="KW-0862">Zinc</keyword>
<evidence type="ECO:0000256" key="2">
    <source>
        <dbReference type="ARBA" id="ARBA00011044"/>
    </source>
</evidence>
<dbReference type="PANTHER" id="PTHR30405">
    <property type="entry name" value="TRANSPOSASE"/>
    <property type="match status" value="1"/>
</dbReference>
<dbReference type="CDD" id="cd00350">
    <property type="entry name" value="rubredoxin_like"/>
    <property type="match status" value="1"/>
</dbReference>
<dbReference type="GO" id="GO:0032196">
    <property type="term" value="P:transposition"/>
    <property type="evidence" value="ECO:0007669"/>
    <property type="project" value="UniProtKB-KW"/>
</dbReference>
<gene>
    <name evidence="9" type="ORF">M076_5191</name>
</gene>
<dbReference type="Proteomes" id="UP000022272">
    <property type="component" value="Unassembled WGS sequence"/>
</dbReference>
<keyword evidence="6" id="KW-0238">DNA-binding</keyword>
<keyword evidence="4" id="KW-0479">Metal-binding</keyword>
<dbReference type="AlphaFoldDB" id="A0A015Y5I7"/>
<dbReference type="InterPro" id="IPR021027">
    <property type="entry name" value="Transposase_put_HTH"/>
</dbReference>
<evidence type="ECO:0000256" key="4">
    <source>
        <dbReference type="ARBA" id="ARBA00022723"/>
    </source>
</evidence>
<evidence type="ECO:0000313" key="10">
    <source>
        <dbReference type="Proteomes" id="UP000022272"/>
    </source>
</evidence>
<accession>A0A015Y5I7</accession>
<comment type="caution">
    <text evidence="9">The sequence shown here is derived from an EMBL/GenBank/DDBJ whole genome shotgun (WGS) entry which is preliminary data.</text>
</comment>
<dbReference type="PROSITE" id="PS50903">
    <property type="entry name" value="RUBREDOXIN_LIKE"/>
    <property type="match status" value="1"/>
</dbReference>
<proteinExistence type="inferred from homology"/>
<evidence type="ECO:0000256" key="3">
    <source>
        <dbReference type="ARBA" id="ARBA00022578"/>
    </source>
</evidence>
<reference evidence="9 10" key="1">
    <citation type="submission" date="2014-02" db="EMBL/GenBank/DDBJ databases">
        <authorList>
            <person name="Sears C."/>
            <person name="Carroll K."/>
            <person name="Sack B.R."/>
            <person name="Qadri F."/>
            <person name="Myers L.L."/>
            <person name="Chung G.-T."/>
            <person name="Escheverria P."/>
            <person name="Fraser C.M."/>
            <person name="Sadzewicz L."/>
            <person name="Shefchek K.A."/>
            <person name="Tallon L."/>
            <person name="Das S.P."/>
            <person name="Daugherty S."/>
            <person name="Mongodin E.F."/>
        </authorList>
    </citation>
    <scope>NUCLEOTIDE SEQUENCE [LARGE SCALE GENOMIC DNA]</scope>
    <source>
        <strain evidence="9 10">2-F-2 #4</strain>
    </source>
</reference>
<evidence type="ECO:0000256" key="6">
    <source>
        <dbReference type="ARBA" id="ARBA00023125"/>
    </source>
</evidence>
<sequence length="433" mass="48966">MRGSEATLPCIFCIFASDMLRAYKYRIYPTGEQKVLFAKTFGCCRFVYNWALNLKITAYKERKETLGNVSLTNLMKSELKAEHEWLSEVNSQSLQSALRNLDTAYSNFFRNTKAVGFPRFKSRKDRQSFLCPQHCRVDFERGTVTIPKAKDIPAALHRRFKGMVKSVTVSMTPSGKYFASVLVDTNLQEVPTVAPHDHTALGIDLGIKSLAVCSDGRTFDNPKNLQHSLDRLAVLQKRLSRKQKGSSNRNKARICVARLQEHIASKRKDNLHKITYALTHDSQVRTICMEDLNVKGMQRNHRLAQAVGDASFGMFLTLLEYKCKWYGVNLVRIDRFVPSSKTCGKCGYIYKGLKLSERSWTCPVCGTGHDRDFNAACNIKEFGLKALPTERGKVKPVDCPTVDDRPCVLKSRGRKKQENRGEVCISEAAKSLV</sequence>
<protein>
    <submittedName>
        <fullName evidence="9">Transposase, IS605 OrfB family</fullName>
    </submittedName>
</protein>
<dbReference type="GO" id="GO:0006310">
    <property type="term" value="P:DNA recombination"/>
    <property type="evidence" value="ECO:0007669"/>
    <property type="project" value="UniProtKB-KW"/>
</dbReference>
<dbReference type="EMBL" id="JGDM01000198">
    <property type="protein sequence ID" value="EXZ41695.1"/>
    <property type="molecule type" value="Genomic_DNA"/>
</dbReference>
<keyword evidence="7" id="KW-0233">DNA recombination</keyword>
<dbReference type="InterPro" id="IPR010095">
    <property type="entry name" value="Cas12f1-like_TNB"/>
</dbReference>
<dbReference type="PATRIC" id="fig|1339280.3.peg.4917"/>
<comment type="similarity">
    <text evidence="2">In the N-terminal section; belongs to the transposase 2 family.</text>
</comment>
<dbReference type="InterPro" id="IPR024934">
    <property type="entry name" value="Rubredoxin-like_dom"/>
</dbReference>
<dbReference type="NCBIfam" id="NF040570">
    <property type="entry name" value="guided_TnpB"/>
    <property type="match status" value="1"/>
</dbReference>
<evidence type="ECO:0000313" key="9">
    <source>
        <dbReference type="EMBL" id="EXZ41695.1"/>
    </source>
</evidence>
<dbReference type="InterPro" id="IPR051399">
    <property type="entry name" value="RNA-guided_DNA_endo/Transpos"/>
</dbReference>
<dbReference type="GO" id="GO:0003677">
    <property type="term" value="F:DNA binding"/>
    <property type="evidence" value="ECO:0007669"/>
    <property type="project" value="UniProtKB-KW"/>
</dbReference>
<dbReference type="Pfam" id="PF12323">
    <property type="entry name" value="HTH_OrfB_IS605"/>
    <property type="match status" value="1"/>
</dbReference>
<evidence type="ECO:0000259" key="8">
    <source>
        <dbReference type="PROSITE" id="PS50903"/>
    </source>
</evidence>
<dbReference type="RefSeq" id="WP_229038513.1">
    <property type="nucleotide sequence ID" value="NZ_JGDM01000198.1"/>
</dbReference>
<evidence type="ECO:0000256" key="7">
    <source>
        <dbReference type="ARBA" id="ARBA00023172"/>
    </source>
</evidence>
<feature type="domain" description="Rubredoxin-like" evidence="8">
    <location>
        <begin position="338"/>
        <end position="376"/>
    </location>
</feature>
<evidence type="ECO:0000256" key="1">
    <source>
        <dbReference type="ARBA" id="ARBA00008761"/>
    </source>
</evidence>
<dbReference type="NCBIfam" id="TIGR01766">
    <property type="entry name" value="IS200/IS605 family accessory protein TnpB-like domain"/>
    <property type="match status" value="1"/>
</dbReference>
<comment type="similarity">
    <text evidence="1">In the C-terminal section; belongs to the transposase 35 family.</text>
</comment>
<dbReference type="Pfam" id="PF01385">
    <property type="entry name" value="OrfB_IS605"/>
    <property type="match status" value="1"/>
</dbReference>
<dbReference type="InterPro" id="IPR001959">
    <property type="entry name" value="Transposase"/>
</dbReference>
<dbReference type="Pfam" id="PF07282">
    <property type="entry name" value="Cas12f1-like_TNB"/>
    <property type="match status" value="1"/>
</dbReference>
<evidence type="ECO:0000256" key="5">
    <source>
        <dbReference type="ARBA" id="ARBA00022833"/>
    </source>
</evidence>